<dbReference type="Proteomes" id="UP000279457">
    <property type="component" value="Unassembled WGS sequence"/>
</dbReference>
<dbReference type="AlphaFoldDB" id="A0A3N6TWF1"/>
<dbReference type="EMBL" id="RHHM01000002">
    <property type="protein sequence ID" value="RQM39602.1"/>
    <property type="molecule type" value="Genomic_DNA"/>
</dbReference>
<sequence>MRELSLQEVEIVSGSGAIRDTTGQIGSMAGSFIGKSIGSMITIPVLSTLISNITGRVGEQLGQFIGDSLGSLIENLLGITDSSSDEATA</sequence>
<dbReference type="OrthoDB" id="6521460at2"/>
<dbReference type="RefSeq" id="WP_124231905.1">
    <property type="nucleotide sequence ID" value="NZ_RHHM01000002.1"/>
</dbReference>
<gene>
    <name evidence="1" type="ORF">EB241_04030</name>
</gene>
<proteinExistence type="predicted"/>
<evidence type="ECO:0000313" key="1">
    <source>
        <dbReference type="EMBL" id="RQM39602.1"/>
    </source>
</evidence>
<comment type="caution">
    <text evidence="1">The sequence shown here is derived from an EMBL/GenBank/DDBJ whole genome shotgun (WGS) entry which is preliminary data.</text>
</comment>
<accession>A0A3N6TWF1</accession>
<organism evidence="1 2">
    <name type="scientific">Erwinia psidii</name>
    <dbReference type="NCBI Taxonomy" id="69224"/>
    <lineage>
        <taxon>Bacteria</taxon>
        <taxon>Pseudomonadati</taxon>
        <taxon>Pseudomonadota</taxon>
        <taxon>Gammaproteobacteria</taxon>
        <taxon>Enterobacterales</taxon>
        <taxon>Erwiniaceae</taxon>
        <taxon>Erwinia</taxon>
    </lineage>
</organism>
<keyword evidence="2" id="KW-1185">Reference proteome</keyword>
<reference evidence="1 2" key="1">
    <citation type="submission" date="2018-10" db="EMBL/GenBank/DDBJ databases">
        <title>Draft genome sequence for the type isolate of Erwinia psidii, agent causal of bacterial blight in guava (Psidium guajava) and wilt and die-back of Eucalyptus spp.</title>
        <authorList>
            <person name="Hermenegildo P.S."/>
            <person name="Santos S.A."/>
            <person name="Guimaraes L.M.S."/>
            <person name="Vidigal P.M.P."/>
            <person name="Pereira I.C."/>
            <person name="Badel J.L."/>
            <person name="Alfenas-Zerbini P."/>
            <person name="Ferreira M.A.S.V."/>
            <person name="Alfenas A.C."/>
        </authorList>
    </citation>
    <scope>NUCLEOTIDE SEQUENCE [LARGE SCALE GENOMIC DNA]</scope>
    <source>
        <strain evidence="1 2">IBSBF 435</strain>
    </source>
</reference>
<name>A0A3N6TWF1_9GAMM</name>
<evidence type="ECO:0000313" key="2">
    <source>
        <dbReference type="Proteomes" id="UP000279457"/>
    </source>
</evidence>
<protein>
    <submittedName>
        <fullName evidence="1">Uncharacterized protein</fullName>
    </submittedName>
</protein>